<evidence type="ECO:0000256" key="1">
    <source>
        <dbReference type="ARBA" id="ARBA00001974"/>
    </source>
</evidence>
<dbReference type="RefSeq" id="WP_187752052.1">
    <property type="nucleotide sequence ID" value="NZ_CP060828.1"/>
</dbReference>
<evidence type="ECO:0000256" key="4">
    <source>
        <dbReference type="ARBA" id="ARBA00022723"/>
    </source>
</evidence>
<dbReference type="PANTHER" id="PTHR47354:SF1">
    <property type="entry name" value="CARNITINE MONOOXYGENASE REDUCTASE SUBUNIT"/>
    <property type="match status" value="1"/>
</dbReference>
<keyword evidence="7" id="KW-0411">Iron-sulfur</keyword>
<dbReference type="InterPro" id="IPR006058">
    <property type="entry name" value="2Fe2S_fd_BS"/>
</dbReference>
<dbReference type="AlphaFoldDB" id="A0A7H0IQR5"/>
<evidence type="ECO:0000256" key="7">
    <source>
        <dbReference type="ARBA" id="ARBA00023014"/>
    </source>
</evidence>
<dbReference type="SUPFAM" id="SSF54292">
    <property type="entry name" value="2Fe-2S ferredoxin-like"/>
    <property type="match status" value="1"/>
</dbReference>
<comment type="cofactor">
    <cofactor evidence="1">
        <name>FAD</name>
        <dbReference type="ChEBI" id="CHEBI:57692"/>
    </cofactor>
</comment>
<dbReference type="EMBL" id="CP060828">
    <property type="protein sequence ID" value="QNP75131.1"/>
    <property type="molecule type" value="Genomic_DNA"/>
</dbReference>
<feature type="domain" description="2Fe-2S ferredoxin-type" evidence="8">
    <location>
        <begin position="235"/>
        <end position="320"/>
    </location>
</feature>
<organism evidence="10 11">
    <name type="scientific">Streptomyces roseirectus</name>
    <dbReference type="NCBI Taxonomy" id="2768066"/>
    <lineage>
        <taxon>Bacteria</taxon>
        <taxon>Bacillati</taxon>
        <taxon>Actinomycetota</taxon>
        <taxon>Actinomycetes</taxon>
        <taxon>Kitasatosporales</taxon>
        <taxon>Streptomycetaceae</taxon>
        <taxon>Streptomyces</taxon>
    </lineage>
</organism>
<dbReference type="InterPro" id="IPR001041">
    <property type="entry name" value="2Fe-2S_ferredoxin-type"/>
</dbReference>
<keyword evidence="3" id="KW-0001">2Fe-2S</keyword>
<dbReference type="KEGG" id="sroi:IAG44_40825"/>
<dbReference type="InterPro" id="IPR039261">
    <property type="entry name" value="FNR_nucleotide-bd"/>
</dbReference>
<evidence type="ECO:0000259" key="9">
    <source>
        <dbReference type="PROSITE" id="PS51384"/>
    </source>
</evidence>
<dbReference type="Pfam" id="PF00970">
    <property type="entry name" value="FAD_binding_6"/>
    <property type="match status" value="1"/>
</dbReference>
<feature type="domain" description="FAD-binding FR-type" evidence="9">
    <location>
        <begin position="7"/>
        <end position="109"/>
    </location>
</feature>
<evidence type="ECO:0000256" key="2">
    <source>
        <dbReference type="ARBA" id="ARBA00022630"/>
    </source>
</evidence>
<dbReference type="SUPFAM" id="SSF52343">
    <property type="entry name" value="Ferredoxin reductase-like, C-terminal NADP-linked domain"/>
    <property type="match status" value="1"/>
</dbReference>
<dbReference type="Pfam" id="PF00111">
    <property type="entry name" value="Fer2"/>
    <property type="match status" value="1"/>
</dbReference>
<dbReference type="CDD" id="cd06185">
    <property type="entry name" value="PDR_like"/>
    <property type="match status" value="1"/>
</dbReference>
<dbReference type="InterPro" id="IPR036010">
    <property type="entry name" value="2Fe-2S_ferredoxin-like_sf"/>
</dbReference>
<dbReference type="Proteomes" id="UP000516052">
    <property type="component" value="Chromosome"/>
</dbReference>
<keyword evidence="5" id="KW-0560">Oxidoreductase</keyword>
<evidence type="ECO:0000313" key="11">
    <source>
        <dbReference type="Proteomes" id="UP000516052"/>
    </source>
</evidence>
<reference evidence="10 11" key="1">
    <citation type="submission" date="2020-08" db="EMBL/GenBank/DDBJ databases">
        <title>A novel species.</title>
        <authorList>
            <person name="Gao J."/>
        </authorList>
    </citation>
    <scope>NUCLEOTIDE SEQUENCE [LARGE SCALE GENOMIC DNA]</scope>
    <source>
        <strain evidence="10 11">CRXT-G-22</strain>
    </source>
</reference>
<evidence type="ECO:0000256" key="6">
    <source>
        <dbReference type="ARBA" id="ARBA00023004"/>
    </source>
</evidence>
<dbReference type="Gene3D" id="2.40.30.10">
    <property type="entry name" value="Translation factors"/>
    <property type="match status" value="1"/>
</dbReference>
<dbReference type="PROSITE" id="PS51384">
    <property type="entry name" value="FAD_FR"/>
    <property type="match status" value="1"/>
</dbReference>
<dbReference type="InterPro" id="IPR050415">
    <property type="entry name" value="MRET"/>
</dbReference>
<dbReference type="GO" id="GO:0051537">
    <property type="term" value="F:2 iron, 2 sulfur cluster binding"/>
    <property type="evidence" value="ECO:0007669"/>
    <property type="project" value="UniProtKB-KW"/>
</dbReference>
<dbReference type="InterPro" id="IPR012675">
    <property type="entry name" value="Beta-grasp_dom_sf"/>
</dbReference>
<evidence type="ECO:0000256" key="5">
    <source>
        <dbReference type="ARBA" id="ARBA00023002"/>
    </source>
</evidence>
<dbReference type="Gene3D" id="3.40.50.80">
    <property type="entry name" value="Nucleotide-binding domain of ferredoxin-NADP reductase (FNR) module"/>
    <property type="match status" value="1"/>
</dbReference>
<dbReference type="PROSITE" id="PS00197">
    <property type="entry name" value="2FE2S_FER_1"/>
    <property type="match status" value="1"/>
</dbReference>
<keyword evidence="11" id="KW-1185">Reference proteome</keyword>
<dbReference type="PROSITE" id="PS51085">
    <property type="entry name" value="2FE2S_FER_2"/>
    <property type="match status" value="1"/>
</dbReference>
<dbReference type="SUPFAM" id="SSF63380">
    <property type="entry name" value="Riboflavin synthase domain-like"/>
    <property type="match status" value="1"/>
</dbReference>
<dbReference type="CDD" id="cd00207">
    <property type="entry name" value="fer2"/>
    <property type="match status" value="1"/>
</dbReference>
<gene>
    <name evidence="10" type="ORF">IAG44_40825</name>
</gene>
<keyword evidence="6" id="KW-0408">Iron</keyword>
<keyword evidence="4" id="KW-0479">Metal-binding</keyword>
<dbReference type="InterPro" id="IPR017927">
    <property type="entry name" value="FAD-bd_FR_type"/>
</dbReference>
<evidence type="ECO:0000259" key="8">
    <source>
        <dbReference type="PROSITE" id="PS51085"/>
    </source>
</evidence>
<protein>
    <submittedName>
        <fullName evidence="10">Oxidoreductase</fullName>
    </submittedName>
</protein>
<dbReference type="GO" id="GO:0016491">
    <property type="term" value="F:oxidoreductase activity"/>
    <property type="evidence" value="ECO:0007669"/>
    <property type="project" value="UniProtKB-KW"/>
</dbReference>
<dbReference type="InterPro" id="IPR017938">
    <property type="entry name" value="Riboflavin_synthase-like_b-brl"/>
</dbReference>
<accession>A0A7H0IQR5</accession>
<dbReference type="InterPro" id="IPR008333">
    <property type="entry name" value="Cbr1-like_FAD-bd_dom"/>
</dbReference>
<proteinExistence type="predicted"/>
<name>A0A7H0IQR5_9ACTN</name>
<dbReference type="GO" id="GO:0046872">
    <property type="term" value="F:metal ion binding"/>
    <property type="evidence" value="ECO:0007669"/>
    <property type="project" value="UniProtKB-KW"/>
</dbReference>
<dbReference type="Gene3D" id="3.10.20.30">
    <property type="match status" value="1"/>
</dbReference>
<evidence type="ECO:0000313" key="10">
    <source>
        <dbReference type="EMBL" id="QNP75131.1"/>
    </source>
</evidence>
<dbReference type="PANTHER" id="PTHR47354">
    <property type="entry name" value="NADH OXIDOREDUCTASE HCR"/>
    <property type="match status" value="1"/>
</dbReference>
<sequence length="320" mass="34606">MSTLGTEAELDLVVERKETVAEGVVLLTLRHPAGHTLPEWQPGAHIDLVLRTDLVRQYSLCGDPGDRTRLQVAVLREPESRGGSSHVHDVLADGETVRVRGPRNHFPLVKAKKYLFIAGGIGITPLLPMMAAVNATRADWSLLYGGRTRASMAFGDTLKRAYGDRVSLRPQDEYGLLDLPALLGRPQRKTAVYSCGPEPLLAAVEAGCETWPTGSLHLERFAPKQDAAAGPLTTFEVELARSGTRLTVPEDMSILEAVENAGVSVMTSCEEGICGTCETKVLSGEIDHRDSVLDDAERAAGDTMMICVSRARGNRLVLDL</sequence>
<dbReference type="PRINTS" id="PR00409">
    <property type="entry name" value="PHDIOXRDTASE"/>
</dbReference>
<keyword evidence="2" id="KW-0285">Flavoprotein</keyword>
<evidence type="ECO:0000256" key="3">
    <source>
        <dbReference type="ARBA" id="ARBA00022714"/>
    </source>
</evidence>